<evidence type="ECO:0000256" key="12">
    <source>
        <dbReference type="SAM" id="Coils"/>
    </source>
</evidence>
<dbReference type="OrthoDB" id="20828at2759"/>
<feature type="coiled-coil region" evidence="12">
    <location>
        <begin position="925"/>
        <end position="952"/>
    </location>
</feature>
<dbReference type="Proteomes" id="UP000758603">
    <property type="component" value="Unassembled WGS sequence"/>
</dbReference>
<dbReference type="PANTHER" id="PTHR46567">
    <property type="entry name" value="MEDIATOR OF RNA POLYMERASE II TRANSCRIPTION SUBUNIT 12"/>
    <property type="match status" value="1"/>
</dbReference>
<dbReference type="GO" id="GO:0003712">
    <property type="term" value="F:transcription coregulator activity"/>
    <property type="evidence" value="ECO:0007669"/>
    <property type="project" value="InterPro"/>
</dbReference>
<evidence type="ECO:0000313" key="15">
    <source>
        <dbReference type="EMBL" id="KAH6646922.1"/>
    </source>
</evidence>
<dbReference type="EMBL" id="JAGPXC010000009">
    <property type="protein sequence ID" value="KAH6646922.1"/>
    <property type="molecule type" value="Genomic_DNA"/>
</dbReference>
<evidence type="ECO:0000256" key="6">
    <source>
        <dbReference type="ARBA" id="ARBA00023015"/>
    </source>
</evidence>
<evidence type="ECO:0000259" key="14">
    <source>
        <dbReference type="SMART" id="SM01281"/>
    </source>
</evidence>
<comment type="subunit">
    <text evidence="3">Component of the SRB8-11 complex, which itself associates with the Mediator complex.</text>
</comment>
<dbReference type="InterPro" id="IPR019035">
    <property type="entry name" value="Mediator_Med12"/>
</dbReference>
<feature type="region of interest" description="Disordered" evidence="13">
    <location>
        <begin position="1"/>
        <end position="139"/>
    </location>
</feature>
<keyword evidence="7" id="KW-0010">Activator</keyword>
<keyword evidence="9" id="KW-0539">Nucleus</keyword>
<keyword evidence="5" id="KW-0678">Repressor</keyword>
<dbReference type="InterPro" id="IPR057344">
    <property type="entry name" value="ARM_SRB8"/>
</dbReference>
<dbReference type="GO" id="GO:0006357">
    <property type="term" value="P:regulation of transcription by RNA polymerase II"/>
    <property type="evidence" value="ECO:0007669"/>
    <property type="project" value="InterPro"/>
</dbReference>
<evidence type="ECO:0000256" key="11">
    <source>
        <dbReference type="ARBA" id="ARBA00032010"/>
    </source>
</evidence>
<protein>
    <recommendedName>
        <fullName evidence="4">Mediator of RNA polymerase II transcription subunit 12</fullName>
    </recommendedName>
    <alternativeName>
        <fullName evidence="11">Mediator complex subunit 12</fullName>
    </alternativeName>
</protein>
<keyword evidence="12" id="KW-0175">Coiled coil</keyword>
<keyword evidence="8" id="KW-0804">Transcription</keyword>
<evidence type="ECO:0000256" key="10">
    <source>
        <dbReference type="ARBA" id="ARBA00025661"/>
    </source>
</evidence>
<evidence type="ECO:0000256" key="1">
    <source>
        <dbReference type="ARBA" id="ARBA00004123"/>
    </source>
</evidence>
<proteinExistence type="inferred from homology"/>
<gene>
    <name evidence="15" type="ORF">BKA67DRAFT_419399</name>
</gene>
<dbReference type="SMART" id="SM01281">
    <property type="entry name" value="Med12"/>
    <property type="match status" value="1"/>
</dbReference>
<evidence type="ECO:0000256" key="9">
    <source>
        <dbReference type="ARBA" id="ARBA00023242"/>
    </source>
</evidence>
<comment type="subcellular location">
    <subcellularLocation>
        <location evidence="1">Nucleus</location>
    </subcellularLocation>
</comment>
<feature type="region of interest" description="Disordered" evidence="13">
    <location>
        <begin position="151"/>
        <end position="250"/>
    </location>
</feature>
<sequence>MTSRPPLAVQQRQPQRSISGSGLSQRPPHQRTLSQQYIPPSPIRKAETFGDLSSNMAGYGTTPRAGGSKLKLELSNDGITHAGFSESPLTLDPLSANKPFTPSRMMPMGDVSPLGDMSAPPSRCQTADNDSIPFPMPPRRARFAAPALRLGKPASAPSAPAKKDVKPKPFVLETPAAAPRYSNMGKGEPSGSSAKNTQPGSHATDTGAGYADFSPWNGNGPEDRFSDTAIRTGGNYDKPPTQPQTEQGSAKATLFPALKHKSGLHTLSTLFTGIMNQRRHSGQITSASTFKPPPRVTLTDTKRELWLKDLANPAISLRRLSRTIPHGIRGRVLLDQCLSKNVPSDRAVWLAKCVGANEIRAFKRKGVNGHFVMGGETKWIRDWTVHIEQFVDSVVSAFGEIEWKARVTYAIRLATHLYSEYLLERDHYMDWLVSGLENTSQARLPMWILVIRIYWQDLLRLRKIGRRLVTAVLSHHAAIYHHPDRDVLLPLANQLQSFISVMLLASPDSFVHPPTWTRYRNAVLPLFSTGHEAQIHAVELIDQRNERLTSTNIRSRPAVRGIVVKFLDTTLRKPYSPELAVSIWKVSEDKTGLAATLLEWGMSLYRPGIAKIYVTASILRAWSAFGIDITAAILDFLDRDPLQDSDRKYLAYHLVSELVRTNHFSVAHYLQWLIARGGLVDLSETQPDGSCLTRLLVEIPIHAIKDSIRSLRATILRKGGFSTEYESDDITNAIKCVQHSFGIASDGCGSAHQKKPLSIKKIAKRLTLSSRALQAEVGNWLCNEFVASFSQHTHMGKGSVELSGSQFDSVRRLLEATQDYSMLECTIKLLLISSNAELLASCADTVNLHSQVFAATGSVKSLFDSLLERLRTVSELQGIGARPLLASLTRLAPRLVGMGDVASRLQLDLMRIDRSSALDASSPLSDNMAMQLEDEETELNEQIEKLASFTSADRPTIERLFHTIINRLQSCWNKADERQRPYSILLTRLRVFDTQHFDTLMRGWVQHIRRLTHRPQMTQIYPLLISSGCLPWTALFATANRTGMQGGTAIGFASIYMQEILQLLVTTLAPNLFMTPEDCYRFRIMQEQAKVERVKEVTLLIRGALAEYSISRTLQPPISQPLDDDKTRAQLLELLRSLVLVDPQAVSQTLSLKCPDPKLSLLIENITTNLLVPEGGGGQKTFEQVLELANEFTLPFCQVKLSLNMATDDSNGDSGDRLQSQLALLSKALDNAIDANNIMWTGMLSSMSPEITQHMKSRAEARFLEMMPSLKTAATPDALDNQGIGMAENLLAVIDMIIRGTPGSRSAQISPVMAEKLADLWEIILSTSPEATILKETTLEHWLPLLLSYVNLHTSGTADASKPANETRARSLLVLAGLVQELGHCRALELAARAYDLALLLADNLADDARLQCVRAVKDSTSHHRIRYLFSFTPNPAENLMLAHKEKPPSGMSLNERRAMALGIGMGMLPEKLTPFTMRRWEILSEPTPNVGENDTSLSLHLFDARKIQ</sequence>
<comment type="similarity">
    <text evidence="2">Belongs to the Mediator complex subunit 12 family.</text>
</comment>
<dbReference type="GeneID" id="70125702"/>
<feature type="domain" description="Mediator complex subunit Med12" evidence="14">
    <location>
        <begin position="289"/>
        <end position="352"/>
    </location>
</feature>
<evidence type="ECO:0000313" key="16">
    <source>
        <dbReference type="Proteomes" id="UP000758603"/>
    </source>
</evidence>
<evidence type="ECO:0000256" key="8">
    <source>
        <dbReference type="ARBA" id="ARBA00023163"/>
    </source>
</evidence>
<evidence type="ECO:0000256" key="3">
    <source>
        <dbReference type="ARBA" id="ARBA00011629"/>
    </source>
</evidence>
<keyword evidence="6" id="KW-0805">Transcription regulation</keyword>
<organism evidence="15 16">
    <name type="scientific">Truncatella angustata</name>
    <dbReference type="NCBI Taxonomy" id="152316"/>
    <lineage>
        <taxon>Eukaryota</taxon>
        <taxon>Fungi</taxon>
        <taxon>Dikarya</taxon>
        <taxon>Ascomycota</taxon>
        <taxon>Pezizomycotina</taxon>
        <taxon>Sordariomycetes</taxon>
        <taxon>Xylariomycetidae</taxon>
        <taxon>Amphisphaeriales</taxon>
        <taxon>Sporocadaceae</taxon>
        <taxon>Truncatella</taxon>
    </lineage>
</organism>
<evidence type="ECO:0000256" key="13">
    <source>
        <dbReference type="SAM" id="MobiDB-lite"/>
    </source>
</evidence>
<dbReference type="Pfam" id="PF09497">
    <property type="entry name" value="Med12"/>
    <property type="match status" value="1"/>
</dbReference>
<keyword evidence="16" id="KW-1185">Reference proteome</keyword>
<dbReference type="Pfam" id="PF25326">
    <property type="entry name" value="ARM_SRB8"/>
    <property type="match status" value="1"/>
</dbReference>
<comment type="function">
    <text evidence="10">Component of the SRB8-11 complex. The SRB8-11 complex is a regulatory module of the Mediator complex which is itself involved in regulation of basal and activated RNA polymerase II-dependent transcription. The SRB8-11 complex may be involved in the transcriptional repression of a subset of genes regulated by Mediator. It may inhibit the association of the Mediator complex with RNA polymerase II to form the holoenzyme complex.</text>
</comment>
<feature type="compositionally biased region" description="Polar residues" evidence="13">
    <location>
        <begin position="190"/>
        <end position="204"/>
    </location>
</feature>
<dbReference type="GO" id="GO:0016592">
    <property type="term" value="C:mediator complex"/>
    <property type="evidence" value="ECO:0007669"/>
    <property type="project" value="InterPro"/>
</dbReference>
<feature type="compositionally biased region" description="Polar residues" evidence="13">
    <location>
        <begin position="10"/>
        <end position="24"/>
    </location>
</feature>
<accession>A0A9P8UC42</accession>
<dbReference type="PANTHER" id="PTHR46567:SF1">
    <property type="entry name" value="MEDIATOR OF RNA POLYMERASE II TRANSCRIPTION SUBUNIT 12"/>
    <property type="match status" value="1"/>
</dbReference>
<feature type="compositionally biased region" description="Low complexity" evidence="13">
    <location>
        <begin position="151"/>
        <end position="160"/>
    </location>
</feature>
<evidence type="ECO:0000256" key="5">
    <source>
        <dbReference type="ARBA" id="ARBA00022491"/>
    </source>
</evidence>
<evidence type="ECO:0000256" key="2">
    <source>
        <dbReference type="ARBA" id="ARBA00010289"/>
    </source>
</evidence>
<reference evidence="15" key="1">
    <citation type="journal article" date="2021" name="Nat. Commun.">
        <title>Genetic determinants of endophytism in the Arabidopsis root mycobiome.</title>
        <authorList>
            <person name="Mesny F."/>
            <person name="Miyauchi S."/>
            <person name="Thiergart T."/>
            <person name="Pickel B."/>
            <person name="Atanasova L."/>
            <person name="Karlsson M."/>
            <person name="Huettel B."/>
            <person name="Barry K.W."/>
            <person name="Haridas S."/>
            <person name="Chen C."/>
            <person name="Bauer D."/>
            <person name="Andreopoulos W."/>
            <person name="Pangilinan J."/>
            <person name="LaButti K."/>
            <person name="Riley R."/>
            <person name="Lipzen A."/>
            <person name="Clum A."/>
            <person name="Drula E."/>
            <person name="Henrissat B."/>
            <person name="Kohler A."/>
            <person name="Grigoriev I.V."/>
            <person name="Martin F.M."/>
            <person name="Hacquard S."/>
        </authorList>
    </citation>
    <scope>NUCLEOTIDE SEQUENCE</scope>
    <source>
        <strain evidence="15">MPI-SDFR-AT-0073</strain>
    </source>
</reference>
<name>A0A9P8UC42_9PEZI</name>
<dbReference type="RefSeq" id="XP_045953436.1">
    <property type="nucleotide sequence ID" value="XM_046096810.1"/>
</dbReference>
<evidence type="ECO:0000256" key="4">
    <source>
        <dbReference type="ARBA" id="ARBA00019622"/>
    </source>
</evidence>
<evidence type="ECO:0000256" key="7">
    <source>
        <dbReference type="ARBA" id="ARBA00023159"/>
    </source>
</evidence>
<comment type="caution">
    <text evidence="15">The sequence shown here is derived from an EMBL/GenBank/DDBJ whole genome shotgun (WGS) entry which is preliminary data.</text>
</comment>